<protein>
    <recommendedName>
        <fullName evidence="1">HIT domain-containing protein</fullName>
    </recommendedName>
</protein>
<accession>A0A381RVS7</accession>
<dbReference type="PROSITE" id="PS51084">
    <property type="entry name" value="HIT_2"/>
    <property type="match status" value="1"/>
</dbReference>
<dbReference type="AlphaFoldDB" id="A0A381RVS7"/>
<dbReference type="InterPro" id="IPR011146">
    <property type="entry name" value="HIT-like"/>
</dbReference>
<dbReference type="CDD" id="cd01277">
    <property type="entry name" value="HINT_subgroup"/>
    <property type="match status" value="1"/>
</dbReference>
<dbReference type="InterPro" id="IPR036265">
    <property type="entry name" value="HIT-like_sf"/>
</dbReference>
<dbReference type="GO" id="GO:0003824">
    <property type="term" value="F:catalytic activity"/>
    <property type="evidence" value="ECO:0007669"/>
    <property type="project" value="InterPro"/>
</dbReference>
<dbReference type="PANTHER" id="PTHR46648:SF1">
    <property type="entry name" value="ADENOSINE 5'-MONOPHOSPHORAMIDASE HNT1"/>
    <property type="match status" value="1"/>
</dbReference>
<dbReference type="Pfam" id="PF01230">
    <property type="entry name" value="HIT"/>
    <property type="match status" value="1"/>
</dbReference>
<dbReference type="SUPFAM" id="SSF54197">
    <property type="entry name" value="HIT-like"/>
    <property type="match status" value="1"/>
</dbReference>
<evidence type="ECO:0000259" key="1">
    <source>
        <dbReference type="PROSITE" id="PS51084"/>
    </source>
</evidence>
<dbReference type="Gene3D" id="3.30.428.10">
    <property type="entry name" value="HIT-like"/>
    <property type="match status" value="1"/>
</dbReference>
<dbReference type="GO" id="GO:0009117">
    <property type="term" value="P:nucleotide metabolic process"/>
    <property type="evidence" value="ECO:0007669"/>
    <property type="project" value="TreeGrafter"/>
</dbReference>
<reference evidence="2" key="1">
    <citation type="submission" date="2018-05" db="EMBL/GenBank/DDBJ databases">
        <authorList>
            <person name="Lanie J.A."/>
            <person name="Ng W.-L."/>
            <person name="Kazmierczak K.M."/>
            <person name="Andrzejewski T.M."/>
            <person name="Davidsen T.M."/>
            <person name="Wayne K.J."/>
            <person name="Tettelin H."/>
            <person name="Glass J.I."/>
            <person name="Rusch D."/>
            <person name="Podicherti R."/>
            <person name="Tsui H.-C.T."/>
            <person name="Winkler M.E."/>
        </authorList>
    </citation>
    <scope>NUCLEOTIDE SEQUENCE</scope>
</reference>
<dbReference type="PANTHER" id="PTHR46648">
    <property type="entry name" value="HIT FAMILY PROTEIN 1"/>
    <property type="match status" value="1"/>
</dbReference>
<feature type="domain" description="HIT" evidence="1">
    <location>
        <begin position="8"/>
        <end position="115"/>
    </location>
</feature>
<organism evidence="2">
    <name type="scientific">marine metagenome</name>
    <dbReference type="NCBI Taxonomy" id="408172"/>
    <lineage>
        <taxon>unclassified sequences</taxon>
        <taxon>metagenomes</taxon>
        <taxon>ecological metagenomes</taxon>
    </lineage>
</organism>
<proteinExistence type="predicted"/>
<dbReference type="PRINTS" id="PR00332">
    <property type="entry name" value="HISTRIAD"/>
</dbReference>
<dbReference type="InterPro" id="IPR001310">
    <property type="entry name" value="Histidine_triad_HIT"/>
</dbReference>
<dbReference type="InterPro" id="IPR039384">
    <property type="entry name" value="HINT"/>
</dbReference>
<name>A0A381RVS7_9ZZZZ</name>
<dbReference type="EMBL" id="UINC01002202">
    <property type="protein sequence ID" value="SUZ94087.1"/>
    <property type="molecule type" value="Genomic_DNA"/>
</dbReference>
<gene>
    <name evidence="2" type="ORF">METZ01_LOCUS46941</name>
</gene>
<sequence>MSYDENNIFAKILRGEAPAHVVEEDSMSLTFMDLMPQSEGHTLIIPKEPARDILHVSTEALGHIIRQTQRVAKAVDEAFHPDGVMIAQLNRAPAGQTVFHLHFHVIPRWSGEAMPFMAREMADPNTLKENAEKIRKYLKNLD</sequence>
<evidence type="ECO:0000313" key="2">
    <source>
        <dbReference type="EMBL" id="SUZ94087.1"/>
    </source>
</evidence>